<reference evidence="1 2" key="1">
    <citation type="submission" date="2020-08" db="EMBL/GenBank/DDBJ databases">
        <title>Sequencing the genomes of 1000 actinobacteria strains.</title>
        <authorList>
            <person name="Klenk H.-P."/>
        </authorList>
    </citation>
    <scope>NUCLEOTIDE SEQUENCE [LARGE SCALE GENOMIC DNA]</scope>
    <source>
        <strain evidence="1 2">DSM 46659</strain>
    </source>
</reference>
<protein>
    <submittedName>
        <fullName evidence="1">Uncharacterized protein</fullName>
    </submittedName>
</protein>
<name>A0A7X0D7W9_9ACTN</name>
<evidence type="ECO:0000313" key="2">
    <source>
        <dbReference type="Proteomes" id="UP000546642"/>
    </source>
</evidence>
<keyword evidence="2" id="KW-1185">Reference proteome</keyword>
<dbReference type="InterPro" id="IPR000415">
    <property type="entry name" value="Nitroreductase-like"/>
</dbReference>
<dbReference type="Proteomes" id="UP000546642">
    <property type="component" value="Unassembled WGS sequence"/>
</dbReference>
<dbReference type="Gene3D" id="3.40.109.10">
    <property type="entry name" value="NADH Oxidase"/>
    <property type="match status" value="1"/>
</dbReference>
<gene>
    <name evidence="1" type="ORF">HNR23_004978</name>
</gene>
<dbReference type="EMBL" id="JACHDS010000001">
    <property type="protein sequence ID" value="MBB6174918.1"/>
    <property type="molecule type" value="Genomic_DNA"/>
</dbReference>
<dbReference type="RefSeq" id="WP_184079269.1">
    <property type="nucleotide sequence ID" value="NZ_JACHDS010000001.1"/>
</dbReference>
<dbReference type="AlphaFoldDB" id="A0A7X0D7W9"/>
<organism evidence="1 2">
    <name type="scientific">Nocardiopsis mwathae</name>
    <dbReference type="NCBI Taxonomy" id="1472723"/>
    <lineage>
        <taxon>Bacteria</taxon>
        <taxon>Bacillati</taxon>
        <taxon>Actinomycetota</taxon>
        <taxon>Actinomycetes</taxon>
        <taxon>Streptosporangiales</taxon>
        <taxon>Nocardiopsidaceae</taxon>
        <taxon>Nocardiopsis</taxon>
    </lineage>
</organism>
<comment type="caution">
    <text evidence="1">The sequence shown here is derived from an EMBL/GenBank/DDBJ whole genome shotgun (WGS) entry which is preliminary data.</text>
</comment>
<sequence>MAVPGRERGLFHGLWTGEGFHRAADGTVTGIRKRPVPSAGGAYPVQTHLVVGAPGGTLEPGRYVYDHEQDTLLRRDGGAERAAGWNTDGARDRVTGTHVVLTVQPGRGFGRYRHRAWPLWVADTAYALAAVEFLIHADPARIRLGPSTPLRGLLGVPRAAEHDRWLGHGLAPEIPLAAIELPASWTPIPWRRAALAARRSPAIDEFAGAARHRPHAAGAEHVAAACGQAWVLGAHRLETWSVATDAPVAAVADILWRAHRAAAGLCYSGALSGRWRCRPVSGFRAVRGRWIVHALAMLPGDPNVAEETAP</sequence>
<proteinExistence type="predicted"/>
<evidence type="ECO:0000313" key="1">
    <source>
        <dbReference type="EMBL" id="MBB6174918.1"/>
    </source>
</evidence>
<dbReference type="GO" id="GO:0016491">
    <property type="term" value="F:oxidoreductase activity"/>
    <property type="evidence" value="ECO:0007669"/>
    <property type="project" value="InterPro"/>
</dbReference>
<accession>A0A7X0D7W9</accession>